<protein>
    <submittedName>
        <fullName evidence="10">Uncharacterized membrane protein YcaP, DUF421 family</fullName>
    </submittedName>
</protein>
<evidence type="ECO:0000256" key="4">
    <source>
        <dbReference type="ARBA" id="ARBA00022692"/>
    </source>
</evidence>
<evidence type="ECO:0000313" key="10">
    <source>
        <dbReference type="EMBL" id="SCY53951.1"/>
    </source>
</evidence>
<dbReference type="Gene3D" id="3.30.240.20">
    <property type="entry name" value="bsu07140 like domains"/>
    <property type="match status" value="2"/>
</dbReference>
<feature type="domain" description="YetF-like N-terminal transmembrane" evidence="9">
    <location>
        <begin position="5"/>
        <end position="78"/>
    </location>
</feature>
<evidence type="ECO:0000256" key="2">
    <source>
        <dbReference type="ARBA" id="ARBA00006448"/>
    </source>
</evidence>
<comment type="similarity">
    <text evidence="2">Belongs to the UPF0702 family.</text>
</comment>
<keyword evidence="5 7" id="KW-1133">Transmembrane helix</keyword>
<dbReference type="Pfam" id="PF04239">
    <property type="entry name" value="DUF421"/>
    <property type="match status" value="1"/>
</dbReference>
<evidence type="ECO:0000259" key="8">
    <source>
        <dbReference type="Pfam" id="PF04239"/>
    </source>
</evidence>
<evidence type="ECO:0000256" key="5">
    <source>
        <dbReference type="ARBA" id="ARBA00022989"/>
    </source>
</evidence>
<evidence type="ECO:0000256" key="7">
    <source>
        <dbReference type="SAM" id="Phobius"/>
    </source>
</evidence>
<organism evidence="10 11">
    <name type="scientific">Paenibacillus polysaccharolyticus</name>
    <dbReference type="NCBI Taxonomy" id="582692"/>
    <lineage>
        <taxon>Bacteria</taxon>
        <taxon>Bacillati</taxon>
        <taxon>Bacillota</taxon>
        <taxon>Bacilli</taxon>
        <taxon>Bacillales</taxon>
        <taxon>Paenibacillaceae</taxon>
        <taxon>Paenibacillus</taxon>
    </lineage>
</organism>
<sequence length="287" mass="32501">MPDWLEVIIRTISAVTMLFLITKILGKRQISELSLFEYITGITLGNLVGYISLDTDTSWYLGFLAVLVWVSFSAGAEYLTMKSKKFRDIVDGKSTILVENGAVIQKNLKKERLTIDEFLEQLRKKDVFRVADVEFAVMEQSGDISVLLKKEYQPLTADMLGYRLSSEKEPRTIIMDGRILPETLNSAAVSEEWVKKELRKLDLTLSQVSIGQVDSKGELTVQTGTEALPKPAKSNPNDQIKDLVQRLQDDLIMRKQLAANDKDRLKYQEALDQFQTAMHAYQKANSS</sequence>
<feature type="transmembrane region" description="Helical" evidence="7">
    <location>
        <begin position="59"/>
        <end position="79"/>
    </location>
</feature>
<gene>
    <name evidence="10" type="ORF">SAMN05720606_1062</name>
</gene>
<dbReference type="RefSeq" id="WP_090918497.1">
    <property type="nucleotide sequence ID" value="NZ_FMVM01000006.1"/>
</dbReference>
<evidence type="ECO:0000256" key="6">
    <source>
        <dbReference type="ARBA" id="ARBA00023136"/>
    </source>
</evidence>
<dbReference type="STRING" id="582692.SAMN05720606_1062"/>
<evidence type="ECO:0000256" key="3">
    <source>
        <dbReference type="ARBA" id="ARBA00022475"/>
    </source>
</evidence>
<name>A0A1G5GRB1_9BACL</name>
<evidence type="ECO:0000313" key="11">
    <source>
        <dbReference type="Proteomes" id="UP000198538"/>
    </source>
</evidence>
<evidence type="ECO:0000259" key="9">
    <source>
        <dbReference type="Pfam" id="PF20730"/>
    </source>
</evidence>
<keyword evidence="4 7" id="KW-0812">Transmembrane</keyword>
<dbReference type="EMBL" id="FMVM01000006">
    <property type="protein sequence ID" value="SCY53951.1"/>
    <property type="molecule type" value="Genomic_DNA"/>
</dbReference>
<keyword evidence="6 7" id="KW-0472">Membrane</keyword>
<dbReference type="Proteomes" id="UP000198538">
    <property type="component" value="Unassembled WGS sequence"/>
</dbReference>
<dbReference type="InterPro" id="IPR048454">
    <property type="entry name" value="YetF_N"/>
</dbReference>
<feature type="domain" description="YetF C-terminal" evidence="8">
    <location>
        <begin position="81"/>
        <end position="213"/>
    </location>
</feature>
<feature type="transmembrane region" description="Helical" evidence="7">
    <location>
        <begin position="7"/>
        <end position="26"/>
    </location>
</feature>
<comment type="subcellular location">
    <subcellularLocation>
        <location evidence="1">Cell membrane</location>
        <topology evidence="1">Multi-pass membrane protein</topology>
    </subcellularLocation>
</comment>
<dbReference type="InterPro" id="IPR023090">
    <property type="entry name" value="UPF0702_alpha/beta_dom_sf"/>
</dbReference>
<dbReference type="AlphaFoldDB" id="A0A1G5GRB1"/>
<evidence type="ECO:0000256" key="1">
    <source>
        <dbReference type="ARBA" id="ARBA00004651"/>
    </source>
</evidence>
<reference evidence="11" key="1">
    <citation type="submission" date="2016-10" db="EMBL/GenBank/DDBJ databases">
        <authorList>
            <person name="Varghese N."/>
            <person name="Submissions S."/>
        </authorList>
    </citation>
    <scope>NUCLEOTIDE SEQUENCE [LARGE SCALE GENOMIC DNA]</scope>
    <source>
        <strain evidence="11">BL9</strain>
    </source>
</reference>
<dbReference type="InterPro" id="IPR007353">
    <property type="entry name" value="DUF421"/>
</dbReference>
<keyword evidence="3" id="KW-1003">Cell membrane</keyword>
<keyword evidence="11" id="KW-1185">Reference proteome</keyword>
<feature type="transmembrane region" description="Helical" evidence="7">
    <location>
        <begin position="33"/>
        <end position="53"/>
    </location>
</feature>
<dbReference type="Pfam" id="PF20730">
    <property type="entry name" value="YetF_N"/>
    <property type="match status" value="1"/>
</dbReference>
<proteinExistence type="inferred from homology"/>
<dbReference type="PANTHER" id="PTHR34582">
    <property type="entry name" value="UPF0702 TRANSMEMBRANE PROTEIN YCAP"/>
    <property type="match status" value="1"/>
</dbReference>
<dbReference type="GO" id="GO:0005886">
    <property type="term" value="C:plasma membrane"/>
    <property type="evidence" value="ECO:0007669"/>
    <property type="project" value="UniProtKB-SubCell"/>
</dbReference>
<dbReference type="PANTHER" id="PTHR34582:SF7">
    <property type="entry name" value="UPF0702 TRANSMEMBRANE PROTEIN YDFS"/>
    <property type="match status" value="1"/>
</dbReference>
<accession>A0A1G5GRB1</accession>